<evidence type="ECO:0000256" key="2">
    <source>
        <dbReference type="ARBA" id="ARBA00022741"/>
    </source>
</evidence>
<protein>
    <submittedName>
        <fullName evidence="5">Iron-regulated ABC transporter ATPase subunit SufC</fullName>
    </submittedName>
</protein>
<dbReference type="OrthoDB" id="9806149at2"/>
<dbReference type="EMBL" id="VIWU01000001">
    <property type="protein sequence ID" value="TWF81085.1"/>
    <property type="molecule type" value="Genomic_DNA"/>
</dbReference>
<sequence length="256" mass="27623">MSTLEIKDLRVSIATDDGAKEILKGVDLTVRTGETHAIMGPNGSGKSTLAYAIAGHPKYEITSGSVTLDGQDLLDLAVDERARAGLFLAMQYPVEVPGVSMANFLRSAATAIRGEAPKLRTWVKEVKGAMADLDIDPDFAERSVNEGFSGGEKKRHEVLQLALLKPKFAILDETDSGLDVDALRVVSEGVNRYREGHDTGVLLITHYTRILQHIRPDRVHVFAGGRVVESGGPELADELERSGYVRFTGGKAEAAV</sequence>
<evidence type="ECO:0000313" key="6">
    <source>
        <dbReference type="Proteomes" id="UP000321261"/>
    </source>
</evidence>
<dbReference type="Pfam" id="PF00005">
    <property type="entry name" value="ABC_tran"/>
    <property type="match status" value="1"/>
</dbReference>
<dbReference type="NCBIfam" id="TIGR01978">
    <property type="entry name" value="sufC"/>
    <property type="match status" value="1"/>
</dbReference>
<dbReference type="GO" id="GO:0016887">
    <property type="term" value="F:ATP hydrolysis activity"/>
    <property type="evidence" value="ECO:0007669"/>
    <property type="project" value="InterPro"/>
</dbReference>
<dbReference type="RefSeq" id="WP_147259654.1">
    <property type="nucleotide sequence ID" value="NZ_VIWU01000001.1"/>
</dbReference>
<comment type="caution">
    <text evidence="5">The sequence shown here is derived from an EMBL/GenBank/DDBJ whole genome shotgun (WGS) entry which is preliminary data.</text>
</comment>
<evidence type="ECO:0000256" key="1">
    <source>
        <dbReference type="ARBA" id="ARBA00006216"/>
    </source>
</evidence>
<dbReference type="InterPro" id="IPR003439">
    <property type="entry name" value="ABC_transporter-like_ATP-bd"/>
</dbReference>
<dbReference type="SMART" id="SM00382">
    <property type="entry name" value="AAA"/>
    <property type="match status" value="1"/>
</dbReference>
<dbReference type="PROSITE" id="PS50893">
    <property type="entry name" value="ABC_TRANSPORTER_2"/>
    <property type="match status" value="1"/>
</dbReference>
<dbReference type="InterPro" id="IPR027417">
    <property type="entry name" value="P-loop_NTPase"/>
</dbReference>
<dbReference type="Gene3D" id="3.40.50.300">
    <property type="entry name" value="P-loop containing nucleotide triphosphate hydrolases"/>
    <property type="match status" value="1"/>
</dbReference>
<organism evidence="5 6">
    <name type="scientific">Pseudonocardia hierapolitana</name>
    <dbReference type="NCBI Taxonomy" id="1128676"/>
    <lineage>
        <taxon>Bacteria</taxon>
        <taxon>Bacillati</taxon>
        <taxon>Actinomycetota</taxon>
        <taxon>Actinomycetes</taxon>
        <taxon>Pseudonocardiales</taxon>
        <taxon>Pseudonocardiaceae</taxon>
        <taxon>Pseudonocardia</taxon>
    </lineage>
</organism>
<dbReference type="PANTHER" id="PTHR43204:SF1">
    <property type="entry name" value="ABC TRANSPORTER I FAMILY MEMBER 6, CHLOROPLASTIC"/>
    <property type="match status" value="1"/>
</dbReference>
<gene>
    <name evidence="5" type="ORF">FHX44_117028</name>
</gene>
<evidence type="ECO:0000256" key="3">
    <source>
        <dbReference type="ARBA" id="ARBA00022840"/>
    </source>
</evidence>
<proteinExistence type="inferred from homology"/>
<comment type="similarity">
    <text evidence="1">Belongs to the ABC transporter superfamily. Ycf16 family.</text>
</comment>
<dbReference type="SUPFAM" id="SSF52540">
    <property type="entry name" value="P-loop containing nucleoside triphosphate hydrolases"/>
    <property type="match status" value="1"/>
</dbReference>
<reference evidence="5 6" key="1">
    <citation type="submission" date="2019-06" db="EMBL/GenBank/DDBJ databases">
        <title>Sequencing the genomes of 1000 actinobacteria strains.</title>
        <authorList>
            <person name="Klenk H.-P."/>
        </authorList>
    </citation>
    <scope>NUCLEOTIDE SEQUENCE [LARGE SCALE GENOMIC DNA]</scope>
    <source>
        <strain evidence="5 6">DSM 45671</strain>
    </source>
</reference>
<dbReference type="AlphaFoldDB" id="A0A561T1W8"/>
<accession>A0A561T1W8</accession>
<keyword evidence="2" id="KW-0547">Nucleotide-binding</keyword>
<evidence type="ECO:0000313" key="5">
    <source>
        <dbReference type="EMBL" id="TWF81085.1"/>
    </source>
</evidence>
<dbReference type="GO" id="GO:0005524">
    <property type="term" value="F:ATP binding"/>
    <property type="evidence" value="ECO:0007669"/>
    <property type="project" value="UniProtKB-KW"/>
</dbReference>
<feature type="domain" description="ABC transporter" evidence="4">
    <location>
        <begin position="4"/>
        <end position="249"/>
    </location>
</feature>
<dbReference type="InterPro" id="IPR010230">
    <property type="entry name" value="FeS-cluster_ATPase_SufC"/>
</dbReference>
<keyword evidence="6" id="KW-1185">Reference proteome</keyword>
<dbReference type="CDD" id="cd03217">
    <property type="entry name" value="ABC_FeS_Assembly"/>
    <property type="match status" value="1"/>
</dbReference>
<dbReference type="InterPro" id="IPR003593">
    <property type="entry name" value="AAA+_ATPase"/>
</dbReference>
<name>A0A561T1W8_9PSEU</name>
<dbReference type="PANTHER" id="PTHR43204">
    <property type="entry name" value="ABC TRANSPORTER I FAMILY MEMBER 6, CHLOROPLASTIC"/>
    <property type="match status" value="1"/>
</dbReference>
<dbReference type="Proteomes" id="UP000321261">
    <property type="component" value="Unassembled WGS sequence"/>
</dbReference>
<evidence type="ECO:0000259" key="4">
    <source>
        <dbReference type="PROSITE" id="PS50893"/>
    </source>
</evidence>
<keyword evidence="3" id="KW-0067">ATP-binding</keyword>